<dbReference type="Proteomes" id="UP000494270">
    <property type="component" value="Unassembled WGS sequence"/>
</dbReference>
<evidence type="ECO:0000313" key="3">
    <source>
        <dbReference type="EMBL" id="VWQ34070.1"/>
    </source>
</evidence>
<comment type="caution">
    <text evidence="2">The sequence shown here is derived from an EMBL/GenBank/DDBJ whole genome shotgun (WGS) entry which is preliminary data.</text>
</comment>
<keyword evidence="1" id="KW-0812">Transmembrane</keyword>
<gene>
    <name evidence="3" type="ORF">BIFLH664_00663</name>
    <name evidence="2" type="ORF">BIFLH665_00542</name>
</gene>
<dbReference type="Proteomes" id="UP000494179">
    <property type="component" value="Unassembled WGS sequence"/>
</dbReference>
<evidence type="ECO:0000256" key="1">
    <source>
        <dbReference type="SAM" id="Phobius"/>
    </source>
</evidence>
<sequence>MSRYGKAETLAIAAAVLFSVLFFVLFFAFVAYLGWAEATADTIILRDGSRSYVCQTSRISQAPHNCKPVKEKS</sequence>
<keyword evidence="1" id="KW-1133">Transmembrane helix</keyword>
<evidence type="ECO:0008006" key="6">
    <source>
        <dbReference type="Google" id="ProtNLM"/>
    </source>
</evidence>
<dbReference type="AlphaFoldDB" id="A0A8U0KSL2"/>
<feature type="transmembrane region" description="Helical" evidence="1">
    <location>
        <begin position="12"/>
        <end position="35"/>
    </location>
</feature>
<keyword evidence="1" id="KW-0472">Membrane</keyword>
<evidence type="ECO:0000313" key="5">
    <source>
        <dbReference type="Proteomes" id="UP000494270"/>
    </source>
</evidence>
<reference evidence="4 5" key="1">
    <citation type="submission" date="2019-10" db="EMBL/GenBank/DDBJ databases">
        <authorList>
            <consortium name="Melissa Lawson"/>
            <person name="O'neill I."/>
        </authorList>
    </citation>
    <scope>NUCLEOTIDE SEQUENCE [LARGE SCALE GENOMIC DNA]</scope>
    <source>
        <strain evidence="3">LH_664</strain>
        <strain evidence="2">LH_665</strain>
    </source>
</reference>
<dbReference type="RefSeq" id="WP_174773695.1">
    <property type="nucleotide sequence ID" value="NZ_CABWKE010000004.1"/>
</dbReference>
<evidence type="ECO:0000313" key="4">
    <source>
        <dbReference type="Proteomes" id="UP000494179"/>
    </source>
</evidence>
<accession>A0A8U0KSL2</accession>
<name>A0A8U0KSL2_BIFLI</name>
<dbReference type="EMBL" id="CABWKI010000003">
    <property type="protein sequence ID" value="VWQ34070.1"/>
    <property type="molecule type" value="Genomic_DNA"/>
</dbReference>
<protein>
    <recommendedName>
        <fullName evidence="6">Tight junction protein ZO-3</fullName>
    </recommendedName>
</protein>
<organism evidence="2 5">
    <name type="scientific">Bifidobacterium longum subsp. infantis</name>
    <dbReference type="NCBI Taxonomy" id="1682"/>
    <lineage>
        <taxon>Bacteria</taxon>
        <taxon>Bacillati</taxon>
        <taxon>Actinomycetota</taxon>
        <taxon>Actinomycetes</taxon>
        <taxon>Bifidobacteriales</taxon>
        <taxon>Bifidobacteriaceae</taxon>
        <taxon>Bifidobacterium</taxon>
    </lineage>
</organism>
<proteinExistence type="predicted"/>
<dbReference type="EMBL" id="CABWKE010000004">
    <property type="protein sequence ID" value="VWQ27445.1"/>
    <property type="molecule type" value="Genomic_DNA"/>
</dbReference>
<evidence type="ECO:0000313" key="2">
    <source>
        <dbReference type="EMBL" id="VWQ27445.1"/>
    </source>
</evidence>